<keyword evidence="5 7" id="KW-1133">Transmembrane helix</keyword>
<dbReference type="EMBL" id="MIJE01000033">
    <property type="protein sequence ID" value="OEF96074.1"/>
    <property type="molecule type" value="Genomic_DNA"/>
</dbReference>
<dbReference type="NCBIfam" id="TIGR02615">
    <property type="entry name" value="spoVE"/>
    <property type="match status" value="1"/>
</dbReference>
<dbReference type="PANTHER" id="PTHR30474:SF13">
    <property type="entry name" value="STAGE V SPORULATION PROTEIN E"/>
    <property type="match status" value="1"/>
</dbReference>
<feature type="transmembrane region" description="Helical" evidence="7">
    <location>
        <begin position="302"/>
        <end position="327"/>
    </location>
</feature>
<protein>
    <submittedName>
        <fullName evidence="8">Stage V sporulation protein E</fullName>
    </submittedName>
</protein>
<dbReference type="GO" id="GO:0051301">
    <property type="term" value="P:cell division"/>
    <property type="evidence" value="ECO:0007669"/>
    <property type="project" value="InterPro"/>
</dbReference>
<evidence type="ECO:0000256" key="4">
    <source>
        <dbReference type="ARBA" id="ARBA00022960"/>
    </source>
</evidence>
<evidence type="ECO:0000256" key="7">
    <source>
        <dbReference type="SAM" id="Phobius"/>
    </source>
</evidence>
<feature type="transmembrane region" description="Helical" evidence="7">
    <location>
        <begin position="339"/>
        <end position="360"/>
    </location>
</feature>
<evidence type="ECO:0000256" key="3">
    <source>
        <dbReference type="ARBA" id="ARBA00022692"/>
    </source>
</evidence>
<dbReference type="AlphaFoldDB" id="A0A1E5FZU0"/>
<keyword evidence="9" id="KW-1185">Reference proteome</keyword>
<dbReference type="NCBIfam" id="TIGR02614">
    <property type="entry name" value="ftsW"/>
    <property type="match status" value="1"/>
</dbReference>
<dbReference type="GO" id="GO:0008360">
    <property type="term" value="P:regulation of cell shape"/>
    <property type="evidence" value="ECO:0007669"/>
    <property type="project" value="UniProtKB-KW"/>
</dbReference>
<feature type="transmembrane region" description="Helical" evidence="7">
    <location>
        <begin position="188"/>
        <end position="210"/>
    </location>
</feature>
<name>A0A1E5FZU0_9FIRM</name>
<dbReference type="InterPro" id="IPR001182">
    <property type="entry name" value="FtsW/RodA"/>
</dbReference>
<accession>A0A1E5FZU0</accession>
<evidence type="ECO:0000313" key="9">
    <source>
        <dbReference type="Proteomes" id="UP000094296"/>
    </source>
</evidence>
<dbReference type="RefSeq" id="WP_069643994.1">
    <property type="nucleotide sequence ID" value="NZ_MIJE01000033.1"/>
</dbReference>
<gene>
    <name evidence="8" type="ORF">BHF68_10060</name>
</gene>
<dbReference type="OrthoDB" id="9768187at2"/>
<feature type="transmembrane region" description="Helical" evidence="7">
    <location>
        <begin position="164"/>
        <end position="181"/>
    </location>
</feature>
<dbReference type="Proteomes" id="UP000094296">
    <property type="component" value="Unassembled WGS sequence"/>
</dbReference>
<dbReference type="Pfam" id="PF01098">
    <property type="entry name" value="FTSW_RODA_SPOVE"/>
    <property type="match status" value="1"/>
</dbReference>
<feature type="transmembrane region" description="Helical" evidence="7">
    <location>
        <begin position="107"/>
        <end position="128"/>
    </location>
</feature>
<keyword evidence="6 7" id="KW-0472">Membrane</keyword>
<keyword evidence="2" id="KW-1003">Cell membrane</keyword>
<proteinExistence type="predicted"/>
<organism evidence="8 9">
    <name type="scientific">Desulfuribacillus alkaliarsenatis</name>
    <dbReference type="NCBI Taxonomy" id="766136"/>
    <lineage>
        <taxon>Bacteria</taxon>
        <taxon>Bacillati</taxon>
        <taxon>Bacillota</taxon>
        <taxon>Desulfuribacillia</taxon>
        <taxon>Desulfuribacillales</taxon>
        <taxon>Desulfuribacillaceae</taxon>
        <taxon>Desulfuribacillus</taxon>
    </lineage>
</organism>
<dbReference type="GO" id="GO:0005886">
    <property type="term" value="C:plasma membrane"/>
    <property type="evidence" value="ECO:0007669"/>
    <property type="project" value="UniProtKB-SubCell"/>
</dbReference>
<evidence type="ECO:0000256" key="5">
    <source>
        <dbReference type="ARBA" id="ARBA00022989"/>
    </source>
</evidence>
<feature type="transmembrane region" description="Helical" evidence="7">
    <location>
        <begin position="264"/>
        <end position="290"/>
    </location>
</feature>
<reference evidence="8 9" key="1">
    <citation type="submission" date="2016-09" db="EMBL/GenBank/DDBJ databases">
        <title>Draft genome sequence for the type strain of Desulfuribacillus alkaliarsenatis AHT28, an obligately anaerobic, sulfidogenic bacterium isolated from Russian soda lake sediments.</title>
        <authorList>
            <person name="Abin C.A."/>
            <person name="Hollibaugh J.T."/>
        </authorList>
    </citation>
    <scope>NUCLEOTIDE SEQUENCE [LARGE SCALE GENOMIC DNA]</scope>
    <source>
        <strain evidence="8 9">AHT28</strain>
    </source>
</reference>
<feature type="transmembrane region" description="Helical" evidence="7">
    <location>
        <begin position="49"/>
        <end position="66"/>
    </location>
</feature>
<dbReference type="STRING" id="766136.BHF68_10060"/>
<comment type="subcellular location">
    <subcellularLocation>
        <location evidence="1">Cell membrane</location>
        <topology evidence="1">Multi-pass membrane protein</topology>
    </subcellularLocation>
</comment>
<dbReference type="InterPro" id="IPR013438">
    <property type="entry name" value="SpoVE"/>
</dbReference>
<keyword evidence="4" id="KW-0133">Cell shape</keyword>
<dbReference type="PANTHER" id="PTHR30474">
    <property type="entry name" value="CELL CYCLE PROTEIN"/>
    <property type="match status" value="1"/>
</dbReference>
<evidence type="ECO:0000256" key="6">
    <source>
        <dbReference type="ARBA" id="ARBA00023136"/>
    </source>
</evidence>
<evidence type="ECO:0000256" key="2">
    <source>
        <dbReference type="ARBA" id="ARBA00022475"/>
    </source>
</evidence>
<sequence>MDKHKSTPDYLIIIVTLGLLGIGVIAVYSSSAVMSLASFGDSFYYAKRQVIWAIIGLIAMFAIMNFDYWKWRDYAGKILFGCYFFLFLVLVPGIGTVRNGARSWIDLGFMSLQPAEFAKLGVIIYLAYWLSKNQDKIADFRSGFMPPLLICIGTFGIIMLQPDLGTGSVLFLTGMIIIFTAGARIKHILFIASLSIPAFIALVFIAPYRVKRLTSFLDPWGDPLNTGYHIIQSLYAIGPGGLMGLGLGRSRQKFFYLPEPQTDFIFSILAEELGFIGGALVIFLFILLIWRGMRTAIVAPDLFGTFLATGIIGMIAVQVIINIGVVTGSFPVTGITLPFISYGGSSLVLILCSVGILLNISKYAK</sequence>
<dbReference type="GO" id="GO:0009252">
    <property type="term" value="P:peptidoglycan biosynthetic process"/>
    <property type="evidence" value="ECO:0007669"/>
    <property type="project" value="InterPro"/>
</dbReference>
<evidence type="ECO:0000313" key="8">
    <source>
        <dbReference type="EMBL" id="OEF96074.1"/>
    </source>
</evidence>
<evidence type="ECO:0000256" key="1">
    <source>
        <dbReference type="ARBA" id="ARBA00004651"/>
    </source>
</evidence>
<feature type="transmembrane region" description="Helical" evidence="7">
    <location>
        <begin position="12"/>
        <end position="37"/>
    </location>
</feature>
<comment type="caution">
    <text evidence="8">The sequence shown here is derived from an EMBL/GenBank/DDBJ whole genome shotgun (WGS) entry which is preliminary data.</text>
</comment>
<feature type="transmembrane region" description="Helical" evidence="7">
    <location>
        <begin position="78"/>
        <end position="95"/>
    </location>
</feature>
<dbReference type="GO" id="GO:0032153">
    <property type="term" value="C:cell division site"/>
    <property type="evidence" value="ECO:0007669"/>
    <property type="project" value="TreeGrafter"/>
</dbReference>
<dbReference type="GO" id="GO:0015648">
    <property type="term" value="F:lipid-linked peptidoglycan transporter activity"/>
    <property type="evidence" value="ECO:0007669"/>
    <property type="project" value="TreeGrafter"/>
</dbReference>
<feature type="transmembrane region" description="Helical" evidence="7">
    <location>
        <begin position="140"/>
        <end position="158"/>
    </location>
</feature>
<keyword evidence="3 7" id="KW-0812">Transmembrane</keyword>
<dbReference type="InterPro" id="IPR013437">
    <property type="entry name" value="FtsW"/>
</dbReference>